<dbReference type="EMBL" id="AJDQ01000004">
    <property type="protein sequence ID" value="EOI57744.1"/>
    <property type="molecule type" value="Genomic_DNA"/>
</dbReference>
<evidence type="ECO:0000313" key="2">
    <source>
        <dbReference type="EMBL" id="EOI57744.1"/>
    </source>
</evidence>
<reference evidence="2 4" key="1">
    <citation type="submission" date="2013-02" db="EMBL/GenBank/DDBJ databases">
        <title>The Genome Sequence of Enterococcus gilvus ATCC BAA-350.</title>
        <authorList>
            <consortium name="The Broad Institute Genome Sequencing Platform"/>
            <consortium name="The Broad Institute Genome Sequencing Center for Infectious Disease"/>
            <person name="Earl A.M."/>
            <person name="Gilmore M.S."/>
            <person name="Lebreton F."/>
            <person name="Walker B."/>
            <person name="Young S.K."/>
            <person name="Zeng Q."/>
            <person name="Gargeya S."/>
            <person name="Fitzgerald M."/>
            <person name="Haas B."/>
            <person name="Abouelleil A."/>
            <person name="Alvarado L."/>
            <person name="Arachchi H.M."/>
            <person name="Berlin A.M."/>
            <person name="Chapman S.B."/>
            <person name="Dewar J."/>
            <person name="Goldberg J."/>
            <person name="Griggs A."/>
            <person name="Gujja S."/>
            <person name="Hansen M."/>
            <person name="Howarth C."/>
            <person name="Imamovic A."/>
            <person name="Larimer J."/>
            <person name="McCowan C."/>
            <person name="Murphy C."/>
            <person name="Neiman D."/>
            <person name="Pearson M."/>
            <person name="Priest M."/>
            <person name="Roberts A."/>
            <person name="Saif S."/>
            <person name="Shea T."/>
            <person name="Sisk P."/>
            <person name="Sykes S."/>
            <person name="Wortman J."/>
            <person name="Nusbaum C."/>
            <person name="Birren B."/>
        </authorList>
    </citation>
    <scope>NUCLEOTIDE SEQUENCE [LARGE SCALE GENOMIC DNA]</scope>
    <source>
        <strain evidence="2 4">ATCC BAA-350</strain>
    </source>
</reference>
<comment type="caution">
    <text evidence="2">The sequence shown here is derived from an EMBL/GenBank/DDBJ whole genome shotgun (WGS) entry which is preliminary data.</text>
</comment>
<sequence length="206" mass="23434">MKSWMVLFICLTGLSISSGKEIFASPQVQESATGRFTRYFDYDMNYFNEFAKTGRIPRSNIPKKKSVGLPAPLIEMKTKKELDARMGYPGKMPAQLPPHFLPKKMYYYYNDKKPLLAERTYENENGKKIVLRYSKSLKGKALSGNYEATESRKSLHVDRLTASLIQLDTGSLLCWSEKNVNYCLNFESKITAPAAKEILSLFNSGI</sequence>
<dbReference type="Proteomes" id="UP000014160">
    <property type="component" value="Unassembled WGS sequence"/>
</dbReference>
<keyword evidence="5" id="KW-1185">Reference proteome</keyword>
<dbReference type="AlphaFoldDB" id="R2XS47"/>
<feature type="domain" description="DUF4367" evidence="1">
    <location>
        <begin position="98"/>
        <end position="191"/>
    </location>
</feature>
<evidence type="ECO:0000259" key="1">
    <source>
        <dbReference type="Pfam" id="PF14285"/>
    </source>
</evidence>
<dbReference type="PATRIC" id="fig|1158614.3.peg.744"/>
<dbReference type="HOGENOM" id="CLU_1330241_0_0_9"/>
<protein>
    <recommendedName>
        <fullName evidence="1">DUF4367 domain-containing protein</fullName>
    </recommendedName>
</protein>
<evidence type="ECO:0000313" key="4">
    <source>
        <dbReference type="Proteomes" id="UP000013750"/>
    </source>
</evidence>
<accession>R2XS47</accession>
<dbReference type="InterPro" id="IPR025377">
    <property type="entry name" value="DUF4367"/>
</dbReference>
<dbReference type="RefSeq" id="WP_010779168.1">
    <property type="nucleotide sequence ID" value="NZ_ASWH01000002.1"/>
</dbReference>
<dbReference type="Pfam" id="PF14285">
    <property type="entry name" value="DUF4367"/>
    <property type="match status" value="1"/>
</dbReference>
<name>R2XS47_9ENTE</name>
<reference evidence="3 5" key="2">
    <citation type="submission" date="2013-03" db="EMBL/GenBank/DDBJ databases">
        <title>The Genome Sequence of Enterococcus gilvus ATCC BAA-350 (PacBio/Illumina hybrid assembly).</title>
        <authorList>
            <consortium name="The Broad Institute Genomics Platform"/>
            <consortium name="The Broad Institute Genome Sequencing Center for Infectious Disease"/>
            <person name="Earl A."/>
            <person name="Russ C."/>
            <person name="Gilmore M."/>
            <person name="Surin D."/>
            <person name="Walker B."/>
            <person name="Young S."/>
            <person name="Zeng Q."/>
            <person name="Gargeya S."/>
            <person name="Fitzgerald M."/>
            <person name="Haas B."/>
            <person name="Abouelleil A."/>
            <person name="Allen A.W."/>
            <person name="Alvarado L."/>
            <person name="Arachchi H.M."/>
            <person name="Berlin A.M."/>
            <person name="Chapman S.B."/>
            <person name="Gainer-Dewar J."/>
            <person name="Goldberg J."/>
            <person name="Griggs A."/>
            <person name="Gujja S."/>
            <person name="Hansen M."/>
            <person name="Howarth C."/>
            <person name="Imamovic A."/>
            <person name="Ireland A."/>
            <person name="Larimer J."/>
            <person name="McCowan C."/>
            <person name="Murphy C."/>
            <person name="Pearson M."/>
            <person name="Poon T.W."/>
            <person name="Priest M."/>
            <person name="Roberts A."/>
            <person name="Saif S."/>
            <person name="Shea T."/>
            <person name="Sisk P."/>
            <person name="Sykes S."/>
            <person name="Wortman J."/>
            <person name="Nusbaum C."/>
            <person name="Birren B."/>
        </authorList>
    </citation>
    <scope>NUCLEOTIDE SEQUENCE [LARGE SCALE GENOMIC DNA]</scope>
    <source>
        <strain evidence="3 5">ATCC BAA-350</strain>
    </source>
</reference>
<gene>
    <name evidence="3" type="ORF">I592_03642</name>
    <name evidence="2" type="ORF">UKC_00719</name>
</gene>
<evidence type="ECO:0000313" key="3">
    <source>
        <dbReference type="EMBL" id="EOW79502.1"/>
    </source>
</evidence>
<organism evidence="2 4">
    <name type="scientific">Enterococcus gilvus ATCC BAA-350</name>
    <dbReference type="NCBI Taxonomy" id="1158614"/>
    <lineage>
        <taxon>Bacteria</taxon>
        <taxon>Bacillati</taxon>
        <taxon>Bacillota</taxon>
        <taxon>Bacilli</taxon>
        <taxon>Lactobacillales</taxon>
        <taxon>Enterococcaceae</taxon>
        <taxon>Enterococcus</taxon>
    </lineage>
</organism>
<dbReference type="EMBL" id="ASWH01000002">
    <property type="protein sequence ID" value="EOW79502.1"/>
    <property type="molecule type" value="Genomic_DNA"/>
</dbReference>
<evidence type="ECO:0000313" key="5">
    <source>
        <dbReference type="Proteomes" id="UP000014160"/>
    </source>
</evidence>
<proteinExistence type="predicted"/>
<dbReference type="Proteomes" id="UP000013750">
    <property type="component" value="Unassembled WGS sequence"/>
</dbReference>